<evidence type="ECO:0000313" key="1">
    <source>
        <dbReference type="EMBL" id="UOF92117.1"/>
    </source>
</evidence>
<accession>A0ABY4CNR2</accession>
<keyword evidence="2" id="KW-1185">Reference proteome</keyword>
<sequence length="68" mass="7593">MFLYKLECQIAEHGLTTVILAANDDHSALELAEQLVKRQFLTSVAIEETALLEKKPVKSGAGYFLDRN</sequence>
<dbReference type="RefSeq" id="WP_347438802.1">
    <property type="nucleotide sequence ID" value="NZ_CP089291.1"/>
</dbReference>
<dbReference type="Pfam" id="PF13046">
    <property type="entry name" value="DUF3906"/>
    <property type="match status" value="1"/>
</dbReference>
<reference evidence="1" key="1">
    <citation type="submission" date="2021-12" db="EMBL/GenBank/DDBJ databases">
        <title>Alicyclobacillaceae gen. nov., sp. nov., isolated from chalcocite enrichment system.</title>
        <authorList>
            <person name="Jiang Z."/>
        </authorList>
    </citation>
    <scope>NUCLEOTIDE SEQUENCE</scope>
    <source>
        <strain evidence="1">MYW30-H2</strain>
    </source>
</reference>
<dbReference type="Proteomes" id="UP000830167">
    <property type="component" value="Chromosome"/>
</dbReference>
<gene>
    <name evidence="1" type="ORF">LSG31_07945</name>
</gene>
<protein>
    <submittedName>
        <fullName evidence="1">DUF3906 family protein</fullName>
    </submittedName>
</protein>
<proteinExistence type="predicted"/>
<evidence type="ECO:0000313" key="2">
    <source>
        <dbReference type="Proteomes" id="UP000830167"/>
    </source>
</evidence>
<dbReference type="EMBL" id="CP089291">
    <property type="protein sequence ID" value="UOF92117.1"/>
    <property type="molecule type" value="Genomic_DNA"/>
</dbReference>
<dbReference type="InterPro" id="IPR024998">
    <property type="entry name" value="DUF3906"/>
</dbReference>
<organism evidence="1 2">
    <name type="scientific">Fodinisporobacter ferrooxydans</name>
    <dbReference type="NCBI Taxonomy" id="2901836"/>
    <lineage>
        <taxon>Bacteria</taxon>
        <taxon>Bacillati</taxon>
        <taxon>Bacillota</taxon>
        <taxon>Bacilli</taxon>
        <taxon>Bacillales</taxon>
        <taxon>Alicyclobacillaceae</taxon>
        <taxon>Fodinisporobacter</taxon>
    </lineage>
</organism>
<name>A0ABY4CNR2_9BACL</name>